<organism evidence="2 3">
    <name type="scientific">Strongyloides papillosus</name>
    <name type="common">Intestinal threadworm</name>
    <dbReference type="NCBI Taxonomy" id="174720"/>
    <lineage>
        <taxon>Eukaryota</taxon>
        <taxon>Metazoa</taxon>
        <taxon>Ecdysozoa</taxon>
        <taxon>Nematoda</taxon>
        <taxon>Chromadorea</taxon>
        <taxon>Rhabditida</taxon>
        <taxon>Tylenchina</taxon>
        <taxon>Panagrolaimomorpha</taxon>
        <taxon>Strongyloidoidea</taxon>
        <taxon>Strongyloididae</taxon>
        <taxon>Strongyloides</taxon>
    </lineage>
</organism>
<name>A0A0N5C2C9_STREA</name>
<dbReference type="SUPFAM" id="SSF48726">
    <property type="entry name" value="Immunoglobulin"/>
    <property type="match status" value="1"/>
</dbReference>
<dbReference type="WBParaSite" id="SPAL_0001213900.1">
    <property type="protein sequence ID" value="SPAL_0001213900.1"/>
    <property type="gene ID" value="SPAL_0001213900"/>
</dbReference>
<dbReference type="AlphaFoldDB" id="A0A0N5C2C9"/>
<sequence>MAIFFTIIFVILLFKDGMNDSPPNRSIKKNTIFKEFEICESLTEEPFSDFSNRKNNLKFVATKNNECFIECDVISSPKPIINWYKNDELYKSYLNNYMDHTDDLINSKNFKSQMGWSSILSKIEINPYNVGDKFHCEVINPCMNERIISQAYTVPQNASNSCTKNSKNKRYLSPSRLSNMFGIRNYFNVYQPKKVEVPIITAATTMRMEYPGNLITLSCQSEAYPKATNKWELIEGEDEDGIGTSIENIEYLKVLNNGDLFFNTTQIPEDVAGMTFRCNASNSGGWESFLSTILFVAEQ</sequence>
<protein>
    <submittedName>
        <fullName evidence="3">Ig-like domain-containing protein</fullName>
    </submittedName>
</protein>
<evidence type="ECO:0000256" key="1">
    <source>
        <dbReference type="SAM" id="SignalP"/>
    </source>
</evidence>
<accession>A0A0N5C2C9</accession>
<dbReference type="InterPro" id="IPR036179">
    <property type="entry name" value="Ig-like_dom_sf"/>
</dbReference>
<proteinExistence type="predicted"/>
<dbReference type="STRING" id="174720.A0A0N5C2C9"/>
<keyword evidence="2" id="KW-1185">Reference proteome</keyword>
<reference evidence="3" key="1">
    <citation type="submission" date="2017-02" db="UniProtKB">
        <authorList>
            <consortium name="WormBaseParasite"/>
        </authorList>
    </citation>
    <scope>IDENTIFICATION</scope>
</reference>
<dbReference type="Proteomes" id="UP000046392">
    <property type="component" value="Unplaced"/>
</dbReference>
<dbReference type="InterPro" id="IPR013783">
    <property type="entry name" value="Ig-like_fold"/>
</dbReference>
<keyword evidence="1" id="KW-0732">Signal</keyword>
<evidence type="ECO:0000313" key="3">
    <source>
        <dbReference type="WBParaSite" id="SPAL_0001213900.1"/>
    </source>
</evidence>
<dbReference type="Gene3D" id="2.60.40.10">
    <property type="entry name" value="Immunoglobulins"/>
    <property type="match status" value="2"/>
</dbReference>
<feature type="chain" id="PRO_5005895459" evidence="1">
    <location>
        <begin position="20"/>
        <end position="299"/>
    </location>
</feature>
<evidence type="ECO:0000313" key="2">
    <source>
        <dbReference type="Proteomes" id="UP000046392"/>
    </source>
</evidence>
<feature type="signal peptide" evidence="1">
    <location>
        <begin position="1"/>
        <end position="19"/>
    </location>
</feature>